<dbReference type="HOGENOM" id="CLU_052493_0_0_6"/>
<organism evidence="2 3">
    <name type="scientific">Ferrimonas balearica (strain DSM 9799 / CCM 4581 / KCTC 23876 / PAT)</name>
    <dbReference type="NCBI Taxonomy" id="550540"/>
    <lineage>
        <taxon>Bacteria</taxon>
        <taxon>Pseudomonadati</taxon>
        <taxon>Pseudomonadota</taxon>
        <taxon>Gammaproteobacteria</taxon>
        <taxon>Alteromonadales</taxon>
        <taxon>Ferrimonadaceae</taxon>
        <taxon>Ferrimonas</taxon>
    </lineage>
</organism>
<dbReference type="GO" id="GO:0043683">
    <property type="term" value="P:type IV pilus assembly"/>
    <property type="evidence" value="ECO:0007669"/>
    <property type="project" value="InterPro"/>
</dbReference>
<dbReference type="GeneID" id="67181027"/>
<feature type="transmembrane region" description="Helical" evidence="1">
    <location>
        <begin position="12"/>
        <end position="32"/>
    </location>
</feature>
<evidence type="ECO:0000313" key="3">
    <source>
        <dbReference type="Proteomes" id="UP000006683"/>
    </source>
</evidence>
<accession>E1SSF8</accession>
<keyword evidence="1" id="KW-1133">Transmembrane helix</keyword>
<dbReference type="OrthoDB" id="5296662at2"/>
<dbReference type="PROSITE" id="PS00409">
    <property type="entry name" value="PROKAR_NTER_METHYL"/>
    <property type="match status" value="1"/>
</dbReference>
<proteinExistence type="predicted"/>
<reference evidence="2 3" key="1">
    <citation type="journal article" date="2010" name="Stand. Genomic Sci.">
        <title>Complete genome sequence of Ferrimonas balearica type strain (PAT).</title>
        <authorList>
            <person name="Nolan M."/>
            <person name="Sikorski J."/>
            <person name="Davenport K."/>
            <person name="Lucas S."/>
            <person name="Glavina Del Rio T."/>
            <person name="Tice H."/>
            <person name="Cheng J."/>
            <person name="Goodwin L."/>
            <person name="Pitluck S."/>
            <person name="Liolios K."/>
            <person name="Ivanova N."/>
            <person name="Mavromatis K."/>
            <person name="Ovchinnikova G."/>
            <person name="Pati A."/>
            <person name="Chen A."/>
            <person name="Palaniappan K."/>
            <person name="Land M."/>
            <person name="Hauser L."/>
            <person name="Chang Y."/>
            <person name="Jeffries C."/>
            <person name="Tapia R."/>
            <person name="Brettin T."/>
            <person name="Detter J."/>
            <person name="Han C."/>
            <person name="Yasawong M."/>
            <person name="Rohde M."/>
            <person name="Tindall B."/>
            <person name="Goker M."/>
            <person name="Woyke T."/>
            <person name="Bristow J."/>
            <person name="Eisen J."/>
            <person name="Markowitz V."/>
            <person name="Hugenholtz P."/>
            <person name="Kyrpides N."/>
            <person name="Klenk H."/>
            <person name="Lapidus A."/>
        </authorList>
    </citation>
    <scope>NUCLEOTIDE SEQUENCE [LARGE SCALE GENOMIC DNA]</scope>
    <source>
        <strain evidence="3">DSM 9799 / CCM 4581 / KCTC 23876 / PAT</strain>
    </source>
</reference>
<dbReference type="Pfam" id="PF07963">
    <property type="entry name" value="N_methyl"/>
    <property type="match status" value="1"/>
</dbReference>
<keyword evidence="3" id="KW-1185">Reference proteome</keyword>
<gene>
    <name evidence="2" type="ordered locus">Fbal_0789</name>
</gene>
<dbReference type="Proteomes" id="UP000006683">
    <property type="component" value="Chromosome"/>
</dbReference>
<dbReference type="STRING" id="550540.Fbal_0789"/>
<evidence type="ECO:0000313" key="2">
    <source>
        <dbReference type="EMBL" id="ADN74998.1"/>
    </source>
</evidence>
<dbReference type="eggNOG" id="COG4966">
    <property type="taxonomic scope" value="Bacteria"/>
</dbReference>
<dbReference type="KEGG" id="fbl:Fbal_0789"/>
<protein>
    <submittedName>
        <fullName evidence="2">Prepilin-type cleavage/methylation-like protein</fullName>
    </submittedName>
</protein>
<keyword evidence="1" id="KW-0812">Transmembrane</keyword>
<dbReference type="InterPro" id="IPR032092">
    <property type="entry name" value="PilW"/>
</dbReference>
<dbReference type="EMBL" id="CP002209">
    <property type="protein sequence ID" value="ADN74998.1"/>
    <property type="molecule type" value="Genomic_DNA"/>
</dbReference>
<name>E1SSF8_FERBD</name>
<dbReference type="RefSeq" id="WP_013344304.1">
    <property type="nucleotide sequence ID" value="NC_014541.1"/>
</dbReference>
<dbReference type="Pfam" id="PF16074">
    <property type="entry name" value="PilW"/>
    <property type="match status" value="1"/>
</dbReference>
<dbReference type="InterPro" id="IPR012902">
    <property type="entry name" value="N_methyl_site"/>
</dbReference>
<dbReference type="AlphaFoldDB" id="E1SSF8"/>
<keyword evidence="1" id="KW-0472">Membrane</keyword>
<dbReference type="NCBIfam" id="TIGR02532">
    <property type="entry name" value="IV_pilin_GFxxxE"/>
    <property type="match status" value="1"/>
</dbReference>
<evidence type="ECO:0000256" key="1">
    <source>
        <dbReference type="SAM" id="Phobius"/>
    </source>
</evidence>
<sequence>MNQQRGLTLPELMVAMVIGLFITGASLSVFVMSSSSVQSTGQYNQLQESARLALRLLEEDIAQAGFFADLTGVDLIGGANVTVPGSIVGTDCVGDGLNNGTFPNGMGHFRTLWAFTKGSGGSLTCENGALSGSDVIQIKRLVGPEVVGSTASGRYYMTLNVNEGQFFDGAGTAPTLTSGRVYQYQHRVYYVRNNVGGIPSLYRHTLSTADMLAGPQSLVEGIESMQFEFGVDFDEDSTVDSYLTSSQVTDDIWDSRNDVRILAVRVHLLLRALESDSSYDTGDTVQYRMPNGTIRAGDDGFRRKRVSTTIMLNNPLLISHRSAE</sequence>